<dbReference type="AlphaFoldDB" id="A0A5P8E5C6"/>
<dbReference type="PANTHER" id="PTHR43179">
    <property type="entry name" value="RHAMNOSYLTRANSFERASE WBBL"/>
    <property type="match status" value="1"/>
</dbReference>
<feature type="transmembrane region" description="Helical" evidence="1">
    <location>
        <begin position="258"/>
        <end position="279"/>
    </location>
</feature>
<name>A0A5P8E5C6_9BACT</name>
<dbReference type="Proteomes" id="UP000249375">
    <property type="component" value="Chromosome"/>
</dbReference>
<keyword evidence="1" id="KW-1133">Transmembrane helix</keyword>
<dbReference type="PANTHER" id="PTHR43179:SF7">
    <property type="entry name" value="RHAMNOSYLTRANSFERASE WBBL"/>
    <property type="match status" value="1"/>
</dbReference>
<dbReference type="CDD" id="cd04186">
    <property type="entry name" value="GT_2_like_c"/>
    <property type="match status" value="1"/>
</dbReference>
<dbReference type="Gene3D" id="3.90.550.10">
    <property type="entry name" value="Spore Coat Polysaccharide Biosynthesis Protein SpsA, Chain A"/>
    <property type="match status" value="1"/>
</dbReference>
<proteinExistence type="predicted"/>
<keyword evidence="1" id="KW-0812">Transmembrane</keyword>
<evidence type="ECO:0000259" key="2">
    <source>
        <dbReference type="Pfam" id="PF00535"/>
    </source>
</evidence>
<accession>A0A5P8E5C6</accession>
<sequence>MKLSIIIVNYNVAYFAEQCIRSVLAAIRNIDAEVFVVDNNSKDGSTEYLERQFPPTEHPMLHIIAHTRNVGFGRANNNAASHATGDYLLFLNPDTLIAEDTLEEALAFADDHPDMGALGVRMLVDDGRFAPESKRGLPTPWCAFCKMSGLATLFPKSKIFGQYYMGYLPDTEPQKIEVVSGAFMMVRNDRREEWFDKDFFMYGEDIDLSYRLMKDDGKQNYYLPTRIIHYKGESTNKSTLRYAHVFYEAMLIFLRKHFPVYALLFYIPIQFAILLKALLSSLKSLWANIRNYLHPSLMTDNDRFIYIGNHADNVKKIAEIDGIDVDRHEADETTMPEGHLALDYEKYTYVIYDLGAFSRKKVLELMEKTAGKIKLATYDPRNEKIIYHWHNRRG</sequence>
<keyword evidence="1" id="KW-0472">Membrane</keyword>
<dbReference type="InterPro" id="IPR001173">
    <property type="entry name" value="Glyco_trans_2-like"/>
</dbReference>
<evidence type="ECO:0000256" key="1">
    <source>
        <dbReference type="SAM" id="Phobius"/>
    </source>
</evidence>
<organism evidence="3 4">
    <name type="scientific">Pseudoprevotella muciniphila</name>
    <dbReference type="NCBI Taxonomy" id="2133944"/>
    <lineage>
        <taxon>Bacteria</taxon>
        <taxon>Pseudomonadati</taxon>
        <taxon>Bacteroidota</taxon>
        <taxon>Bacteroidia</taxon>
        <taxon>Bacteroidales</taxon>
        <taxon>Prevotellaceae</taxon>
        <taxon>Pseudoprevotella</taxon>
    </lineage>
</organism>
<protein>
    <submittedName>
        <fullName evidence="3">Glycosyltransferase family 2 protein</fullName>
    </submittedName>
</protein>
<dbReference type="OrthoDB" id="9771846at2"/>
<gene>
    <name evidence="3" type="ORF">C7Y71_003320</name>
</gene>
<keyword evidence="3" id="KW-0808">Transferase</keyword>
<evidence type="ECO:0000313" key="4">
    <source>
        <dbReference type="Proteomes" id="UP000249375"/>
    </source>
</evidence>
<dbReference type="InterPro" id="IPR029044">
    <property type="entry name" value="Nucleotide-diphossugar_trans"/>
</dbReference>
<feature type="domain" description="Glycosyltransferase 2-like" evidence="2">
    <location>
        <begin position="4"/>
        <end position="136"/>
    </location>
</feature>
<reference evidence="3 4" key="1">
    <citation type="submission" date="2018-11" db="EMBL/GenBank/DDBJ databases">
        <authorList>
            <person name="Na S.W."/>
            <person name="Baik M."/>
        </authorList>
    </citation>
    <scope>NUCLEOTIDE SEQUENCE [LARGE SCALE GENOMIC DNA]</scope>
    <source>
        <strain evidence="3 4">E39</strain>
    </source>
</reference>
<dbReference type="GO" id="GO:0016740">
    <property type="term" value="F:transferase activity"/>
    <property type="evidence" value="ECO:0007669"/>
    <property type="project" value="UniProtKB-KW"/>
</dbReference>
<dbReference type="KEGG" id="alq:C7Y71_003320"/>
<dbReference type="Pfam" id="PF00535">
    <property type="entry name" value="Glycos_transf_2"/>
    <property type="match status" value="1"/>
</dbReference>
<dbReference type="SUPFAM" id="SSF53448">
    <property type="entry name" value="Nucleotide-diphospho-sugar transferases"/>
    <property type="match status" value="1"/>
</dbReference>
<dbReference type="RefSeq" id="WP_111898579.1">
    <property type="nucleotide sequence ID" value="NZ_CP033459.1"/>
</dbReference>
<dbReference type="EMBL" id="CP033459">
    <property type="protein sequence ID" value="QFQ12126.1"/>
    <property type="molecule type" value="Genomic_DNA"/>
</dbReference>
<evidence type="ECO:0000313" key="3">
    <source>
        <dbReference type="EMBL" id="QFQ12126.1"/>
    </source>
</evidence>
<keyword evidence="4" id="KW-1185">Reference proteome</keyword>